<dbReference type="Proteomes" id="UP000032568">
    <property type="component" value="Chromosome pTact"/>
</dbReference>
<gene>
    <name evidence="10" type="ORF">SG35_030265</name>
</gene>
<evidence type="ECO:0000259" key="9">
    <source>
        <dbReference type="Pfam" id="PF25179"/>
    </source>
</evidence>
<evidence type="ECO:0000256" key="1">
    <source>
        <dbReference type="ARBA" id="ARBA00004477"/>
    </source>
</evidence>
<dbReference type="EMBL" id="CP059736">
    <property type="protein sequence ID" value="WDE02687.1"/>
    <property type="molecule type" value="Genomic_DNA"/>
</dbReference>
<dbReference type="KEGG" id="tact:SG35_030265"/>
<feature type="transmembrane region" description="Helical" evidence="7">
    <location>
        <begin position="207"/>
        <end position="233"/>
    </location>
</feature>
<evidence type="ECO:0000256" key="7">
    <source>
        <dbReference type="SAM" id="Phobius"/>
    </source>
</evidence>
<evidence type="ECO:0000313" key="10">
    <source>
        <dbReference type="EMBL" id="WDE02687.1"/>
    </source>
</evidence>
<dbReference type="Pfam" id="PF04134">
    <property type="entry name" value="DCC1-like"/>
    <property type="match status" value="1"/>
</dbReference>
<keyword evidence="3 7" id="KW-0812">Transmembrane</keyword>
<feature type="transmembrane region" description="Helical" evidence="7">
    <location>
        <begin position="341"/>
        <end position="361"/>
    </location>
</feature>
<feature type="transmembrane region" description="Helical" evidence="7">
    <location>
        <begin position="446"/>
        <end position="464"/>
    </location>
</feature>
<keyword evidence="6 7" id="KW-0472">Membrane</keyword>
<evidence type="ECO:0000259" key="8">
    <source>
        <dbReference type="Pfam" id="PF06762"/>
    </source>
</evidence>
<evidence type="ECO:0000256" key="3">
    <source>
        <dbReference type="ARBA" id="ARBA00022692"/>
    </source>
</evidence>
<dbReference type="Pfam" id="PF06762">
    <property type="entry name" value="LMF1"/>
    <property type="match status" value="1"/>
</dbReference>
<comment type="similarity">
    <text evidence="2">Belongs to the lipase maturation factor family.</text>
</comment>
<dbReference type="AlphaFoldDB" id="A0AAE9YZY2"/>
<dbReference type="InterPro" id="IPR007263">
    <property type="entry name" value="DCC1-like"/>
</dbReference>
<dbReference type="InterPro" id="IPR057433">
    <property type="entry name" value="LMF1/2_C"/>
</dbReference>
<accession>A0AAE9YZY2</accession>
<evidence type="ECO:0000256" key="6">
    <source>
        <dbReference type="ARBA" id="ARBA00023136"/>
    </source>
</evidence>
<dbReference type="Pfam" id="PF25179">
    <property type="entry name" value="LMF1_C"/>
    <property type="match status" value="1"/>
</dbReference>
<keyword evidence="5 7" id="KW-1133">Transmembrane helix</keyword>
<dbReference type="InterPro" id="IPR009613">
    <property type="entry name" value="LMF"/>
</dbReference>
<evidence type="ECO:0000256" key="2">
    <source>
        <dbReference type="ARBA" id="ARBA00005512"/>
    </source>
</evidence>
<dbReference type="InterPro" id="IPR057434">
    <property type="entry name" value="LMF1/2_N"/>
</dbReference>
<dbReference type="RefSeq" id="WP_053043408.1">
    <property type="nucleotide sequence ID" value="NZ_CP059736.1"/>
</dbReference>
<proteinExistence type="inferred from homology"/>
<dbReference type="GO" id="GO:0051604">
    <property type="term" value="P:protein maturation"/>
    <property type="evidence" value="ECO:0007669"/>
    <property type="project" value="InterPro"/>
</dbReference>
<name>A0AAE9YZY2_9GAMM</name>
<keyword evidence="4" id="KW-0256">Endoplasmic reticulum</keyword>
<comment type="subcellular location">
    <subcellularLocation>
        <location evidence="1">Endoplasmic reticulum membrane</location>
        <topology evidence="1">Multi-pass membrane protein</topology>
    </subcellularLocation>
</comment>
<evidence type="ECO:0000256" key="4">
    <source>
        <dbReference type="ARBA" id="ARBA00022824"/>
    </source>
</evidence>
<organism evidence="10 11">
    <name type="scientific">Thalassomonas actiniarum</name>
    <dbReference type="NCBI Taxonomy" id="485447"/>
    <lineage>
        <taxon>Bacteria</taxon>
        <taxon>Pseudomonadati</taxon>
        <taxon>Pseudomonadota</taxon>
        <taxon>Gammaproteobacteria</taxon>
        <taxon>Alteromonadales</taxon>
        <taxon>Colwelliaceae</taxon>
        <taxon>Thalassomonas</taxon>
    </lineage>
</organism>
<feature type="transmembrane region" description="Helical" evidence="7">
    <location>
        <begin position="368"/>
        <end position="386"/>
    </location>
</feature>
<reference evidence="10 11" key="1">
    <citation type="journal article" date="2015" name="Genome Announc.">
        <title>Draft Genome Sequences of Marine Isolates of Thalassomonas viridans and Thalassomonas actiniarum.</title>
        <authorList>
            <person name="Olonade I."/>
            <person name="van Zyl L.J."/>
            <person name="Trindade M."/>
        </authorList>
    </citation>
    <scope>NUCLEOTIDE SEQUENCE [LARGE SCALE GENOMIC DNA]</scope>
    <source>
        <strain evidence="10 11">A5K-106</strain>
    </source>
</reference>
<evidence type="ECO:0000313" key="11">
    <source>
        <dbReference type="Proteomes" id="UP000032568"/>
    </source>
</evidence>
<dbReference type="GO" id="GO:0015035">
    <property type="term" value="F:protein-disulfide reductase activity"/>
    <property type="evidence" value="ECO:0007669"/>
    <property type="project" value="InterPro"/>
</dbReference>
<feature type="domain" description="Lipase maturation factor 1/2 N-terminal" evidence="8">
    <location>
        <begin position="259"/>
        <end position="408"/>
    </location>
</feature>
<sequence length="651" mass="74030">MMARFYFTFTVNIMPEFSPDKMPVLIYDGDCAFCRYCVDYARLATGDHIRYRTYQEVQQDYPGLSEAEFQAAIWLLLPGGKRLSGAEAAFKTLSLGGYSRFYFWCYRYLPLFARLSESLYRLVAKHRNGCYRLCRCLFGPSLQPQLYTLTIAVFLRLLALVYLTAFSSFAVQALGLIGVEGILPLTDHFEAINQSLGREKYRLLPSIFWLGDSDISILAVSWAGVLLSLLLLFNVLPALSLLLLYLCYLSLVSAGQIFMAYQWDILLLETGFLAIFLALRPGLFIWLYRWLLLRLMLQSGLVKLLSGDPNWQQLTALEFHFQSQPLPTIFAWYAHQLPESLLRAGVLFTLVVELVIPLLILMPRRPRLIAFFAISLLQLGIIATGNYNFFNLLTLSLCLLLLDDQFLHRLCHFFAGSKTAAKTVLNISMRSVSKEIIKVNKAGKSLAGIVALIYLLQSSLYLAYTGRFADLPAKALNLLSWSAPFHLANSYGVFAVMTTERLEIIFEGSNDGIHWQAYQLPYQAGDITRAPVWATPHQPRLDWQLWFAALKAPHVPPWIDGVIYGLLLDSAPVLSLFSHNPFAGAPPRFVRGKLYQYRFTSPQERTQTSNWWQRTYQREYFPARQIRIKFHHQPIPGSSGLGSYASQSADN</sequence>
<feature type="transmembrane region" description="Helical" evidence="7">
    <location>
        <begin position="239"/>
        <end position="259"/>
    </location>
</feature>
<dbReference type="PANTHER" id="PTHR14463">
    <property type="entry name" value="LIPASE MATURATION FACTOR"/>
    <property type="match status" value="1"/>
</dbReference>
<protein>
    <submittedName>
        <fullName evidence="10">Lipase maturation factor family protein</fullName>
    </submittedName>
</protein>
<feature type="domain" description="Lipase maturation factor 1/2 C-terminal" evidence="9">
    <location>
        <begin position="487"/>
        <end position="622"/>
    </location>
</feature>
<keyword evidence="11" id="KW-1185">Reference proteome</keyword>
<reference evidence="10 11" key="2">
    <citation type="journal article" date="2022" name="Mar. Drugs">
        <title>Bioassay-Guided Fractionation Leads to the Detection of Cholic Acid Generated by the Rare Thalassomonas sp.</title>
        <authorList>
            <person name="Pheiffer F."/>
            <person name="Schneider Y.K."/>
            <person name="Hansen E.H."/>
            <person name="Andersen J.H."/>
            <person name="Isaksson J."/>
            <person name="Busche T."/>
            <person name="R C."/>
            <person name="Kalinowski J."/>
            <person name="Zyl L.V."/>
            <person name="Trindade M."/>
        </authorList>
    </citation>
    <scope>NUCLEOTIDE SEQUENCE [LARGE SCALE GENOMIC DNA]</scope>
    <source>
        <strain evidence="10 11">A5K-106</strain>
    </source>
</reference>
<evidence type="ECO:0000256" key="5">
    <source>
        <dbReference type="ARBA" id="ARBA00022989"/>
    </source>
</evidence>
<feature type="transmembrane region" description="Helical" evidence="7">
    <location>
        <begin position="266"/>
        <end position="288"/>
    </location>
</feature>